<dbReference type="AlphaFoldDB" id="A0A917PSZ3"/>
<reference evidence="1" key="1">
    <citation type="journal article" date="2014" name="Int. J. Syst. Evol. Microbiol.">
        <title>Complete genome sequence of Corynebacterium casei LMG S-19264T (=DSM 44701T), isolated from a smear-ripened cheese.</title>
        <authorList>
            <consortium name="US DOE Joint Genome Institute (JGI-PGF)"/>
            <person name="Walter F."/>
            <person name="Albersmeier A."/>
            <person name="Kalinowski J."/>
            <person name="Ruckert C."/>
        </authorList>
    </citation>
    <scope>NUCLEOTIDE SEQUENCE</scope>
    <source>
        <strain evidence="1">CGMCC 1.8984</strain>
    </source>
</reference>
<organism evidence="1 2">
    <name type="scientific">Agromyces bauzanensis</name>
    <dbReference type="NCBI Taxonomy" id="1308924"/>
    <lineage>
        <taxon>Bacteria</taxon>
        <taxon>Bacillati</taxon>
        <taxon>Actinomycetota</taxon>
        <taxon>Actinomycetes</taxon>
        <taxon>Micrococcales</taxon>
        <taxon>Microbacteriaceae</taxon>
        <taxon>Agromyces</taxon>
    </lineage>
</organism>
<gene>
    <name evidence="1" type="ORF">GCM10011372_31280</name>
</gene>
<evidence type="ECO:0008006" key="3">
    <source>
        <dbReference type="Google" id="ProtNLM"/>
    </source>
</evidence>
<reference evidence="1" key="2">
    <citation type="submission" date="2020-09" db="EMBL/GenBank/DDBJ databases">
        <authorList>
            <person name="Sun Q."/>
            <person name="Zhou Y."/>
        </authorList>
    </citation>
    <scope>NUCLEOTIDE SEQUENCE</scope>
    <source>
        <strain evidence="1">CGMCC 1.8984</strain>
    </source>
</reference>
<name>A0A917PSZ3_9MICO</name>
<keyword evidence="2" id="KW-1185">Reference proteome</keyword>
<evidence type="ECO:0000313" key="1">
    <source>
        <dbReference type="EMBL" id="GGJ90483.1"/>
    </source>
</evidence>
<dbReference type="Proteomes" id="UP000636956">
    <property type="component" value="Unassembled WGS sequence"/>
</dbReference>
<evidence type="ECO:0000313" key="2">
    <source>
        <dbReference type="Proteomes" id="UP000636956"/>
    </source>
</evidence>
<accession>A0A917PSZ3</accession>
<dbReference type="RefSeq" id="WP_188744341.1">
    <property type="nucleotide sequence ID" value="NZ_BAABFW010000012.1"/>
</dbReference>
<protein>
    <recommendedName>
        <fullName evidence="3">Core-2/I-Branching enzyme</fullName>
    </recommendedName>
</protein>
<comment type="caution">
    <text evidence="1">The sequence shown here is derived from an EMBL/GenBank/DDBJ whole genome shotgun (WGS) entry which is preliminary data.</text>
</comment>
<proteinExistence type="predicted"/>
<sequence>MTATDDEPVRAVYVILTHAGWKQVQRLAAAILRSSPRSRVLIAHDARAEQFPAFVDDPRIVVYTHGLPSDWGSWELVEATLRAFSRARELFDPALVTLITGADYPARSLAEWEREAVSAEGWVGTASPLEYTPRWGRARGVGDDRLTRYTMRWYRPFWSGWVTSAPRWWVRLRWAAALRLEPAFGVRDVTRGRGIHYGIARAPACFSPERPCYFGGQTLAVRRVELDRLLDEDFAPGSPLRRVYRRTMIPDESALQTALAWRSAPAQLPPVSYMRWDETVDQCVVWTATDFDEIRASRSPFCRKVDPERSDELLSLLDELI</sequence>
<dbReference type="EMBL" id="BMMD01000022">
    <property type="protein sequence ID" value="GGJ90483.1"/>
    <property type="molecule type" value="Genomic_DNA"/>
</dbReference>